<dbReference type="Proteomes" id="UP000177208">
    <property type="component" value="Unassembled WGS sequence"/>
</dbReference>
<dbReference type="Gene3D" id="1.20.1440.60">
    <property type="entry name" value="23S rRNA-intervening sequence"/>
    <property type="match status" value="1"/>
</dbReference>
<protein>
    <submittedName>
        <fullName evidence="1">Four helix bundle protein</fullName>
    </submittedName>
</protein>
<name>A0A1F7GBY0_9BACT</name>
<evidence type="ECO:0000313" key="1">
    <source>
        <dbReference type="EMBL" id="OGK16092.1"/>
    </source>
</evidence>
<dbReference type="InterPro" id="IPR012657">
    <property type="entry name" value="23S_rRNA-intervening_sequence"/>
</dbReference>
<dbReference type="InterPro" id="IPR036583">
    <property type="entry name" value="23S_rRNA_IVS_sf"/>
</dbReference>
<dbReference type="EMBL" id="MFZG01000027">
    <property type="protein sequence ID" value="OGK16092.1"/>
    <property type="molecule type" value="Genomic_DNA"/>
</dbReference>
<dbReference type="SUPFAM" id="SSF158446">
    <property type="entry name" value="IVS-encoded protein-like"/>
    <property type="match status" value="1"/>
</dbReference>
<sequence length="123" mass="14553">MIKPQNSKKFDLEDRTFKFAKKCRTLVKKIPKTISSIEDGKQLIRSSGSVHSNYIEANEAFSKIDFYHRVKICRKEVKESRSWLKLLDLNRGDSLDLERNRLTREAEELMRIFGSIITREKKF</sequence>
<comment type="caution">
    <text evidence="1">The sequence shown here is derived from an EMBL/GenBank/DDBJ whole genome shotgun (WGS) entry which is preliminary data.</text>
</comment>
<organism evidence="1 2">
    <name type="scientific">Candidatus Roizmanbacteria bacterium RIFCSPHIGHO2_01_FULL_39_12c</name>
    <dbReference type="NCBI Taxonomy" id="1802031"/>
    <lineage>
        <taxon>Bacteria</taxon>
        <taxon>Candidatus Roizmaniibacteriota</taxon>
    </lineage>
</organism>
<reference evidence="1 2" key="1">
    <citation type="journal article" date="2016" name="Nat. Commun.">
        <title>Thousands of microbial genomes shed light on interconnected biogeochemical processes in an aquifer system.</title>
        <authorList>
            <person name="Anantharaman K."/>
            <person name="Brown C.T."/>
            <person name="Hug L.A."/>
            <person name="Sharon I."/>
            <person name="Castelle C.J."/>
            <person name="Probst A.J."/>
            <person name="Thomas B.C."/>
            <person name="Singh A."/>
            <person name="Wilkins M.J."/>
            <person name="Karaoz U."/>
            <person name="Brodie E.L."/>
            <person name="Williams K.H."/>
            <person name="Hubbard S.S."/>
            <person name="Banfield J.F."/>
        </authorList>
    </citation>
    <scope>NUCLEOTIDE SEQUENCE [LARGE SCALE GENOMIC DNA]</scope>
</reference>
<evidence type="ECO:0000313" key="2">
    <source>
        <dbReference type="Proteomes" id="UP000177208"/>
    </source>
</evidence>
<dbReference type="NCBIfam" id="TIGR02436">
    <property type="entry name" value="four helix bundle protein"/>
    <property type="match status" value="1"/>
</dbReference>
<proteinExistence type="predicted"/>
<gene>
    <name evidence="1" type="ORF">A2774_01835</name>
</gene>
<dbReference type="AlphaFoldDB" id="A0A1F7GBY0"/>
<accession>A0A1F7GBY0</accession>
<dbReference type="Pfam" id="PF05635">
    <property type="entry name" value="23S_rRNA_IVP"/>
    <property type="match status" value="1"/>
</dbReference>